<dbReference type="CDD" id="cd13426">
    <property type="entry name" value="Peptidase_G1"/>
    <property type="match status" value="1"/>
</dbReference>
<evidence type="ECO:0000313" key="4">
    <source>
        <dbReference type="Proteomes" id="UP001172101"/>
    </source>
</evidence>
<dbReference type="PANTHER" id="PTHR37536:SF1">
    <property type="entry name" value="ASPERGILLOPEPSIN, PUTAITVE (AFU_ORTHOLOGUE AFUA_7G01200)"/>
    <property type="match status" value="1"/>
</dbReference>
<evidence type="ECO:0000256" key="2">
    <source>
        <dbReference type="SAM" id="SignalP"/>
    </source>
</evidence>
<dbReference type="InterPro" id="IPR000250">
    <property type="entry name" value="Peptidase_G1"/>
</dbReference>
<dbReference type="InterPro" id="IPR038656">
    <property type="entry name" value="Peptidase_G1_sf"/>
</dbReference>
<feature type="active site" description="Proton acceptor" evidence="1">
    <location>
        <position position="213"/>
    </location>
</feature>
<dbReference type="Pfam" id="PF01828">
    <property type="entry name" value="Peptidase_A4"/>
    <property type="match status" value="1"/>
</dbReference>
<evidence type="ECO:0000256" key="1">
    <source>
        <dbReference type="PIRSR" id="PIRSR600250-50"/>
    </source>
</evidence>
<dbReference type="GO" id="GO:0006508">
    <property type="term" value="P:proteolysis"/>
    <property type="evidence" value="ECO:0007669"/>
    <property type="project" value="InterPro"/>
</dbReference>
<dbReference type="AlphaFoldDB" id="A0AA40BI53"/>
<dbReference type="EMBL" id="JAUIRO010000001">
    <property type="protein sequence ID" value="KAK0734672.1"/>
    <property type="molecule type" value="Genomic_DNA"/>
</dbReference>
<feature type="chain" id="PRO_5041388660" evidence="2">
    <location>
        <begin position="20"/>
        <end position="279"/>
    </location>
</feature>
<keyword evidence="4" id="KW-1185">Reference proteome</keyword>
<comment type="caution">
    <text evidence="3">The sequence shown here is derived from an EMBL/GenBank/DDBJ whole genome shotgun (WGS) entry which is preliminary data.</text>
</comment>
<dbReference type="GeneID" id="85330040"/>
<dbReference type="PRINTS" id="PR00977">
    <property type="entry name" value="SCYTLDPTASE"/>
</dbReference>
<organism evidence="3 4">
    <name type="scientific">Lasiosphaeria miniovina</name>
    <dbReference type="NCBI Taxonomy" id="1954250"/>
    <lineage>
        <taxon>Eukaryota</taxon>
        <taxon>Fungi</taxon>
        <taxon>Dikarya</taxon>
        <taxon>Ascomycota</taxon>
        <taxon>Pezizomycotina</taxon>
        <taxon>Sordariomycetes</taxon>
        <taxon>Sordariomycetidae</taxon>
        <taxon>Sordariales</taxon>
        <taxon>Lasiosphaeriaceae</taxon>
        <taxon>Lasiosphaeria</taxon>
    </lineage>
</organism>
<dbReference type="Proteomes" id="UP001172101">
    <property type="component" value="Unassembled WGS sequence"/>
</dbReference>
<dbReference type="Gene3D" id="2.60.120.700">
    <property type="entry name" value="Peptidase G1"/>
    <property type="match status" value="1"/>
</dbReference>
<reference evidence="3" key="1">
    <citation type="submission" date="2023-06" db="EMBL/GenBank/DDBJ databases">
        <title>Genome-scale phylogeny and comparative genomics of the fungal order Sordariales.</title>
        <authorList>
            <consortium name="Lawrence Berkeley National Laboratory"/>
            <person name="Hensen N."/>
            <person name="Bonometti L."/>
            <person name="Westerberg I."/>
            <person name="Brannstrom I.O."/>
            <person name="Guillou S."/>
            <person name="Cros-Aarteil S."/>
            <person name="Calhoun S."/>
            <person name="Haridas S."/>
            <person name="Kuo A."/>
            <person name="Mondo S."/>
            <person name="Pangilinan J."/>
            <person name="Riley R."/>
            <person name="LaButti K."/>
            <person name="Andreopoulos B."/>
            <person name="Lipzen A."/>
            <person name="Chen C."/>
            <person name="Yanf M."/>
            <person name="Daum C."/>
            <person name="Ng V."/>
            <person name="Clum A."/>
            <person name="Steindorff A."/>
            <person name="Ohm R."/>
            <person name="Martin F."/>
            <person name="Silar P."/>
            <person name="Natvig D."/>
            <person name="Lalanne C."/>
            <person name="Gautier V."/>
            <person name="Ament-velasquez S.L."/>
            <person name="Kruys A."/>
            <person name="Hutchinson M.I."/>
            <person name="Powell A.J."/>
            <person name="Barry K."/>
            <person name="Miller A.N."/>
            <person name="Grigoriev I.V."/>
            <person name="Debuchy R."/>
            <person name="Gladieux P."/>
            <person name="Thoren M.H."/>
            <person name="Johannesson H."/>
        </authorList>
    </citation>
    <scope>NUCLEOTIDE SEQUENCE</scope>
    <source>
        <strain evidence="3">SMH2392-1A</strain>
    </source>
</reference>
<evidence type="ECO:0000313" key="3">
    <source>
        <dbReference type="EMBL" id="KAK0734672.1"/>
    </source>
</evidence>
<dbReference type="GO" id="GO:0070007">
    <property type="term" value="F:glutamic-type endopeptidase activity"/>
    <property type="evidence" value="ECO:0007669"/>
    <property type="project" value="InterPro"/>
</dbReference>
<dbReference type="PANTHER" id="PTHR37536">
    <property type="entry name" value="PUTATIVE (AFU_ORTHOLOGUE AFUA_3G02970)-RELATED"/>
    <property type="match status" value="1"/>
</dbReference>
<keyword evidence="2" id="KW-0732">Signal</keyword>
<accession>A0AA40BI53</accession>
<sequence length="279" mass="30065">MWSLVRSFLVTSLMTWTSAGELSFSATAQQRGEDVDMSDVEFVPIPPRQHHDQGPPLRLHPRAERDSVSYSGNWCGASQHSTLSDPITNVFGYFTAPSLTLRSNVLAPQFAAAWVGIDGASCKQALLQAGVTTIVNSNGGQSASAWWEWYPDSAYTINGLPVKAGDWISVNITTSSPTSGKVVITNAQRGYVMVLTISNGPRLCGQDAEWIVEDFYDAKGQVALAKFSDVWFEETAAVTSRGRRIGINGAAMVQLQDVDGAIACASSKYDDSTFVVSSP</sequence>
<dbReference type="InterPro" id="IPR013320">
    <property type="entry name" value="ConA-like_dom_sf"/>
</dbReference>
<proteinExistence type="predicted"/>
<gene>
    <name evidence="3" type="ORF">B0T26DRAFT_78526</name>
</gene>
<dbReference type="RefSeq" id="XP_060303549.1">
    <property type="nucleotide sequence ID" value="XM_060446770.1"/>
</dbReference>
<protein>
    <submittedName>
        <fullName evidence="3">Peptidase A4 family-domain-containing protein</fullName>
    </submittedName>
</protein>
<dbReference type="SUPFAM" id="SSF49899">
    <property type="entry name" value="Concanavalin A-like lectins/glucanases"/>
    <property type="match status" value="1"/>
</dbReference>
<feature type="signal peptide" evidence="2">
    <location>
        <begin position="1"/>
        <end position="19"/>
    </location>
</feature>
<name>A0AA40BI53_9PEZI</name>